<feature type="region of interest" description="Disordered" evidence="1">
    <location>
        <begin position="255"/>
        <end position="309"/>
    </location>
</feature>
<protein>
    <submittedName>
        <fullName evidence="2">Uncharacterized protein</fullName>
    </submittedName>
</protein>
<evidence type="ECO:0000256" key="1">
    <source>
        <dbReference type="SAM" id="MobiDB-lite"/>
    </source>
</evidence>
<evidence type="ECO:0000313" key="2">
    <source>
        <dbReference type="EMBL" id="PIW14637.1"/>
    </source>
</evidence>
<evidence type="ECO:0000313" key="3">
    <source>
        <dbReference type="Proteomes" id="UP000231019"/>
    </source>
</evidence>
<accession>A0A2M7FZ66</accession>
<gene>
    <name evidence="2" type="ORF">COW36_21610</name>
</gene>
<dbReference type="Proteomes" id="UP000231019">
    <property type="component" value="Unassembled WGS sequence"/>
</dbReference>
<dbReference type="EMBL" id="PFFQ01000059">
    <property type="protein sequence ID" value="PIW14637.1"/>
    <property type="molecule type" value="Genomic_DNA"/>
</dbReference>
<proteinExistence type="predicted"/>
<sequence>MTDTLQLEQNTLELQIALENLESLVGGPGFSRELQNVEGLMKHMRLPAEQSAPLQARLDALRSQQQAQRNEASQILRTEIEERLNNVVVPSNEEVMAATDFKALQSILQKAWQALEDSRLWLEMEGRRLSRMDRDACWQTLKTLRSQQYEARQSLQGRLLERANILVSEAAEVIENTSLREAREGFKAIQQELGGMPLKPVDRQRFRGEFDKLWNRLQERSKAHREERQQRQEEGIQRLEEALRKVEAFIERKEPEVQAQQERLEQTDWHEQDQIERRMGQDKEALEDARRRQGELQAKLEDARNRLNR</sequence>
<reference evidence="2 3" key="1">
    <citation type="submission" date="2017-09" db="EMBL/GenBank/DDBJ databases">
        <title>Depth-based differentiation of microbial function through sediment-hosted aquifers and enrichment of novel symbionts in the deep terrestrial subsurface.</title>
        <authorList>
            <person name="Probst A.J."/>
            <person name="Ladd B."/>
            <person name="Jarett J.K."/>
            <person name="Geller-Mcgrath D.E."/>
            <person name="Sieber C.M."/>
            <person name="Emerson J.B."/>
            <person name="Anantharaman K."/>
            <person name="Thomas B.C."/>
            <person name="Malmstrom R."/>
            <person name="Stieglmeier M."/>
            <person name="Klingl A."/>
            <person name="Woyke T."/>
            <person name="Ryan C.M."/>
            <person name="Banfield J.F."/>
        </authorList>
    </citation>
    <scope>NUCLEOTIDE SEQUENCE [LARGE SCALE GENOMIC DNA]</scope>
    <source>
        <strain evidence="2">CG17_big_fil_post_rev_8_21_14_2_50_48_46</strain>
    </source>
</reference>
<dbReference type="AlphaFoldDB" id="A0A2M7FZ66"/>
<name>A0A2M7FZ66_9BACT</name>
<organism evidence="2 3">
    <name type="scientific">bacterium (Candidatus Blackallbacteria) CG17_big_fil_post_rev_8_21_14_2_50_48_46</name>
    <dbReference type="NCBI Taxonomy" id="2014261"/>
    <lineage>
        <taxon>Bacteria</taxon>
        <taxon>Candidatus Blackallbacteria</taxon>
    </lineage>
</organism>
<comment type="caution">
    <text evidence="2">The sequence shown here is derived from an EMBL/GenBank/DDBJ whole genome shotgun (WGS) entry which is preliminary data.</text>
</comment>